<organism evidence="1 2">
    <name type="scientific">Stylonychia lemnae</name>
    <name type="common">Ciliate</name>
    <dbReference type="NCBI Taxonomy" id="5949"/>
    <lineage>
        <taxon>Eukaryota</taxon>
        <taxon>Sar</taxon>
        <taxon>Alveolata</taxon>
        <taxon>Ciliophora</taxon>
        <taxon>Intramacronucleata</taxon>
        <taxon>Spirotrichea</taxon>
        <taxon>Stichotrichia</taxon>
        <taxon>Sporadotrichida</taxon>
        <taxon>Oxytrichidae</taxon>
        <taxon>Stylonychinae</taxon>
        <taxon>Stylonychia</taxon>
    </lineage>
</organism>
<name>A0A078ARR5_STYLE</name>
<protein>
    <submittedName>
        <fullName evidence="1">Uncharacterized protein</fullName>
    </submittedName>
</protein>
<dbReference type="InParanoid" id="A0A078ARR5"/>
<dbReference type="AlphaFoldDB" id="A0A078ARR5"/>
<evidence type="ECO:0000313" key="1">
    <source>
        <dbReference type="EMBL" id="CDW83563.1"/>
    </source>
</evidence>
<accession>A0A078ARR5</accession>
<dbReference type="Proteomes" id="UP000039865">
    <property type="component" value="Unassembled WGS sequence"/>
</dbReference>
<sequence length="161" mass="18898">MTNDTATSSTLPPIITKECTISNYQKSQPKEIAHSLIGKNIKNKTITYLNENTYVNAKDQNMSKKHKIIIPCEVSEFEENYNQTAPRCIEEINEKERFQIQENEFLKKELDFKLHIRRPIHETYLTNSILTEKNLEYHNKIKKKLLIEQQNQGGVSPYQEN</sequence>
<gene>
    <name evidence="1" type="primary">Contig2310.g2492</name>
    <name evidence="1" type="ORF">STYLEM_12611</name>
</gene>
<keyword evidence="2" id="KW-1185">Reference proteome</keyword>
<dbReference type="EMBL" id="CCKQ01011962">
    <property type="protein sequence ID" value="CDW83563.1"/>
    <property type="molecule type" value="Genomic_DNA"/>
</dbReference>
<proteinExistence type="predicted"/>
<evidence type="ECO:0000313" key="2">
    <source>
        <dbReference type="Proteomes" id="UP000039865"/>
    </source>
</evidence>
<reference evidence="1 2" key="1">
    <citation type="submission" date="2014-06" db="EMBL/GenBank/DDBJ databases">
        <authorList>
            <person name="Swart Estienne"/>
        </authorList>
    </citation>
    <scope>NUCLEOTIDE SEQUENCE [LARGE SCALE GENOMIC DNA]</scope>
    <source>
        <strain evidence="1 2">130c</strain>
    </source>
</reference>